<comment type="caution">
    <text evidence="1">The sequence shown here is derived from an EMBL/GenBank/DDBJ whole genome shotgun (WGS) entry which is preliminary data.</text>
</comment>
<proteinExistence type="predicted"/>
<name>A0A0J7JWZ6_LASNI</name>
<gene>
    <name evidence="1" type="ORF">RF55_22461</name>
</gene>
<dbReference type="AlphaFoldDB" id="A0A0J7JWZ6"/>
<dbReference type="EMBL" id="LBMM01024336">
    <property type="protein sequence ID" value="KMQ82589.1"/>
    <property type="molecule type" value="Genomic_DNA"/>
</dbReference>
<sequence length="73" mass="8670">MAYHKFRHRVRGQEERRDLIRNPSTHINMTPERAFNPKVAPLGPCTIPNQTVHGKSRFPLQEEVYRRNLEHPL</sequence>
<evidence type="ECO:0000313" key="2">
    <source>
        <dbReference type="Proteomes" id="UP000036403"/>
    </source>
</evidence>
<protein>
    <submittedName>
        <fullName evidence="1">Uncharacterized protein</fullName>
    </submittedName>
</protein>
<accession>A0A0J7JWZ6</accession>
<reference evidence="1 2" key="1">
    <citation type="submission" date="2015-04" db="EMBL/GenBank/DDBJ databases">
        <title>Lasius niger genome sequencing.</title>
        <authorList>
            <person name="Konorov E.A."/>
            <person name="Nikitin M.A."/>
            <person name="Kirill M.V."/>
            <person name="Chang P."/>
        </authorList>
    </citation>
    <scope>NUCLEOTIDE SEQUENCE [LARGE SCALE GENOMIC DNA]</scope>
    <source>
        <tissue evidence="1">Whole</tissue>
    </source>
</reference>
<dbReference type="PaxDb" id="67767-A0A0J7JWZ6"/>
<evidence type="ECO:0000313" key="1">
    <source>
        <dbReference type="EMBL" id="KMQ82589.1"/>
    </source>
</evidence>
<organism evidence="1 2">
    <name type="scientific">Lasius niger</name>
    <name type="common">Black garden ant</name>
    <dbReference type="NCBI Taxonomy" id="67767"/>
    <lineage>
        <taxon>Eukaryota</taxon>
        <taxon>Metazoa</taxon>
        <taxon>Ecdysozoa</taxon>
        <taxon>Arthropoda</taxon>
        <taxon>Hexapoda</taxon>
        <taxon>Insecta</taxon>
        <taxon>Pterygota</taxon>
        <taxon>Neoptera</taxon>
        <taxon>Endopterygota</taxon>
        <taxon>Hymenoptera</taxon>
        <taxon>Apocrita</taxon>
        <taxon>Aculeata</taxon>
        <taxon>Formicoidea</taxon>
        <taxon>Formicidae</taxon>
        <taxon>Formicinae</taxon>
        <taxon>Lasius</taxon>
        <taxon>Lasius</taxon>
    </lineage>
</organism>
<dbReference type="Proteomes" id="UP000036403">
    <property type="component" value="Unassembled WGS sequence"/>
</dbReference>
<keyword evidence="2" id="KW-1185">Reference proteome</keyword>